<gene>
    <name evidence="1" type="ORF">TSUD_129270</name>
</gene>
<dbReference type="AlphaFoldDB" id="A0A1B5Z896"/>
<dbReference type="Proteomes" id="UP000242715">
    <property type="component" value="Unassembled WGS sequence"/>
</dbReference>
<protein>
    <submittedName>
        <fullName evidence="1">Uncharacterized protein</fullName>
    </submittedName>
</protein>
<proteinExistence type="predicted"/>
<name>A0A1B5Z896_TRISU</name>
<dbReference type="EMBL" id="BCLP01040432">
    <property type="protein sequence ID" value="GAU10336.1"/>
    <property type="molecule type" value="Genomic_DNA"/>
</dbReference>
<accession>A0A1B5Z896</accession>
<comment type="caution">
    <text evidence="1">The sequence shown here is derived from an EMBL/GenBank/DDBJ whole genome shotgun (WGS) entry which is preliminary data.</text>
</comment>
<keyword evidence="2" id="KW-1185">Reference proteome</keyword>
<sequence length="114" mass="12906">MKLRLKFSIYPTVYRCTSGQQFGHIVTGAVNRMHAAAEGCVHGNTVGRSCSMTAESSADTTFYFNYKPQAMKKINLLLHNINGNRKFKLIRNNANSPQKLISIFMQHHLSFQIN</sequence>
<evidence type="ECO:0000313" key="2">
    <source>
        <dbReference type="Proteomes" id="UP000242715"/>
    </source>
</evidence>
<organism evidence="1 2">
    <name type="scientific">Trifolium subterraneum</name>
    <name type="common">Subterranean clover</name>
    <dbReference type="NCBI Taxonomy" id="3900"/>
    <lineage>
        <taxon>Eukaryota</taxon>
        <taxon>Viridiplantae</taxon>
        <taxon>Streptophyta</taxon>
        <taxon>Embryophyta</taxon>
        <taxon>Tracheophyta</taxon>
        <taxon>Spermatophyta</taxon>
        <taxon>Magnoliopsida</taxon>
        <taxon>eudicotyledons</taxon>
        <taxon>Gunneridae</taxon>
        <taxon>Pentapetalae</taxon>
        <taxon>rosids</taxon>
        <taxon>fabids</taxon>
        <taxon>Fabales</taxon>
        <taxon>Fabaceae</taxon>
        <taxon>Papilionoideae</taxon>
        <taxon>50 kb inversion clade</taxon>
        <taxon>NPAAA clade</taxon>
        <taxon>Hologalegina</taxon>
        <taxon>IRL clade</taxon>
        <taxon>Trifolieae</taxon>
        <taxon>Trifolium</taxon>
    </lineage>
</organism>
<evidence type="ECO:0000313" key="1">
    <source>
        <dbReference type="EMBL" id="GAU10336.1"/>
    </source>
</evidence>
<reference evidence="2" key="1">
    <citation type="journal article" date="2017" name="Front. Plant Sci.">
        <title>Climate Clever Clovers: New Paradigm to Reduce the Environmental Footprint of Ruminants by Breeding Low Methanogenic Forages Utilizing Haplotype Variation.</title>
        <authorList>
            <person name="Kaur P."/>
            <person name="Appels R."/>
            <person name="Bayer P.E."/>
            <person name="Keeble-Gagnere G."/>
            <person name="Wang J."/>
            <person name="Hirakawa H."/>
            <person name="Shirasawa K."/>
            <person name="Vercoe P."/>
            <person name="Stefanova K."/>
            <person name="Durmic Z."/>
            <person name="Nichols P."/>
            <person name="Revell C."/>
            <person name="Isobe S.N."/>
            <person name="Edwards D."/>
            <person name="Erskine W."/>
        </authorList>
    </citation>
    <scope>NUCLEOTIDE SEQUENCE [LARGE SCALE GENOMIC DNA]</scope>
    <source>
        <strain evidence="2">cv. Daliak</strain>
    </source>
</reference>